<proteinExistence type="predicted"/>
<sequence length="355" mass="38874">MPRILIVLLLGLLGLNAMAAETDTPLLRVGINEVPPFVIREPDGSWRGISIDLWKAVAEQSGYRYELLPMPFERLLPSLEGDQLDVVVGALTMTAEREARFDFTHPFYRTGLAIAVPRAGEGSGWAAVRGLLSWQFVSLILGLAVLMLLVGGLVWLFERQRNQQQFGGTPVQGLGSSFWWAAVTMTTVGYGDKAPVTLGGRLIGLVWMFAGLIMVSTFTAAVTSALTVGNLQGGIQGPEDLRRAHVATIDKTVSARYLDSQRIRRSDYAGLLEAMRAVQQGEADAVVYDQPIMQYRNGELGGGGLRLLPGTFENQSYAFALADGSPYRERINLELLRMTSGDDWRKLLQLYLGAP</sequence>
<evidence type="ECO:0000256" key="11">
    <source>
        <dbReference type="SAM" id="SignalP"/>
    </source>
</evidence>
<evidence type="ECO:0000256" key="8">
    <source>
        <dbReference type="ARBA" id="ARBA00023180"/>
    </source>
</evidence>
<dbReference type="InterPro" id="IPR015683">
    <property type="entry name" value="Ionotropic_Glu_rcpt"/>
</dbReference>
<dbReference type="InterPro" id="IPR001638">
    <property type="entry name" value="Solute-binding_3/MltF_N"/>
</dbReference>
<keyword evidence="8" id="KW-0325">Glycoprotein</keyword>
<dbReference type="SMART" id="SM00079">
    <property type="entry name" value="PBPe"/>
    <property type="match status" value="1"/>
</dbReference>
<accession>A0ABT4XKZ4</accession>
<evidence type="ECO:0000256" key="6">
    <source>
        <dbReference type="ARBA" id="ARBA00023136"/>
    </source>
</evidence>
<keyword evidence="9" id="KW-0407">Ion channel</keyword>
<feature type="transmembrane region" description="Helical" evidence="10">
    <location>
        <begin position="202"/>
        <end position="226"/>
    </location>
</feature>
<dbReference type="Proteomes" id="UP001212042">
    <property type="component" value="Unassembled WGS sequence"/>
</dbReference>
<evidence type="ECO:0000259" key="12">
    <source>
        <dbReference type="SMART" id="SM00062"/>
    </source>
</evidence>
<evidence type="ECO:0000259" key="13">
    <source>
        <dbReference type="SMART" id="SM00079"/>
    </source>
</evidence>
<dbReference type="Pfam" id="PF00497">
    <property type="entry name" value="SBP_bac_3"/>
    <property type="match status" value="1"/>
</dbReference>
<keyword evidence="5" id="KW-0406">Ion transport</keyword>
<keyword evidence="7" id="KW-0675">Receptor</keyword>
<dbReference type="EMBL" id="JAQJZJ010000012">
    <property type="protein sequence ID" value="MDA7088891.1"/>
    <property type="molecule type" value="Genomic_DNA"/>
</dbReference>
<evidence type="ECO:0000256" key="5">
    <source>
        <dbReference type="ARBA" id="ARBA00023065"/>
    </source>
</evidence>
<comment type="caution">
    <text evidence="14">The sequence shown here is derived from an EMBL/GenBank/DDBJ whole genome shotgun (WGS) entry which is preliminary data.</text>
</comment>
<name>A0ABT4XKZ4_9PSED</name>
<evidence type="ECO:0000256" key="10">
    <source>
        <dbReference type="SAM" id="Phobius"/>
    </source>
</evidence>
<feature type="transmembrane region" description="Helical" evidence="10">
    <location>
        <begin position="134"/>
        <end position="157"/>
    </location>
</feature>
<feature type="chain" id="PRO_5045447454" evidence="11">
    <location>
        <begin position="20"/>
        <end position="355"/>
    </location>
</feature>
<feature type="domain" description="Solute-binding protein family 3/N-terminal" evidence="12">
    <location>
        <begin position="26"/>
        <end position="355"/>
    </location>
</feature>
<evidence type="ECO:0000256" key="3">
    <source>
        <dbReference type="ARBA" id="ARBA00022692"/>
    </source>
</evidence>
<evidence type="ECO:0000313" key="14">
    <source>
        <dbReference type="EMBL" id="MDA7088891.1"/>
    </source>
</evidence>
<dbReference type="Gene3D" id="1.20.5.110">
    <property type="match status" value="1"/>
</dbReference>
<protein>
    <submittedName>
        <fullName evidence="14">Transporter substrate-binding domain-containing protein</fullName>
    </submittedName>
</protein>
<feature type="signal peptide" evidence="11">
    <location>
        <begin position="1"/>
        <end position="19"/>
    </location>
</feature>
<keyword evidence="2" id="KW-0813">Transport</keyword>
<keyword evidence="15" id="KW-1185">Reference proteome</keyword>
<evidence type="ECO:0000256" key="4">
    <source>
        <dbReference type="ARBA" id="ARBA00022989"/>
    </source>
</evidence>
<keyword evidence="4 10" id="KW-1133">Transmembrane helix</keyword>
<evidence type="ECO:0000313" key="15">
    <source>
        <dbReference type="Proteomes" id="UP001212042"/>
    </source>
</evidence>
<dbReference type="PRINTS" id="PR00169">
    <property type="entry name" value="KCHANNEL"/>
</dbReference>
<evidence type="ECO:0000256" key="7">
    <source>
        <dbReference type="ARBA" id="ARBA00023170"/>
    </source>
</evidence>
<organism evidence="14 15">
    <name type="scientific">Pseudomonas aestuarii</name>
    <dbReference type="NCBI Taxonomy" id="3018340"/>
    <lineage>
        <taxon>Bacteria</taxon>
        <taxon>Pseudomonadati</taxon>
        <taxon>Pseudomonadota</taxon>
        <taxon>Gammaproteobacteria</taxon>
        <taxon>Pseudomonadales</taxon>
        <taxon>Pseudomonadaceae</taxon>
        <taxon>Pseudomonas</taxon>
    </lineage>
</organism>
<dbReference type="Pfam" id="PF00060">
    <property type="entry name" value="Lig_chan"/>
    <property type="match status" value="1"/>
</dbReference>
<evidence type="ECO:0000256" key="2">
    <source>
        <dbReference type="ARBA" id="ARBA00022448"/>
    </source>
</evidence>
<dbReference type="Gene3D" id="3.40.190.10">
    <property type="entry name" value="Periplasmic binding protein-like II"/>
    <property type="match status" value="2"/>
</dbReference>
<evidence type="ECO:0000256" key="1">
    <source>
        <dbReference type="ARBA" id="ARBA00004141"/>
    </source>
</evidence>
<dbReference type="InterPro" id="IPR001320">
    <property type="entry name" value="Iontro_rcpt_C"/>
</dbReference>
<keyword evidence="6 10" id="KW-0472">Membrane</keyword>
<evidence type="ECO:0000256" key="9">
    <source>
        <dbReference type="ARBA" id="ARBA00023303"/>
    </source>
</evidence>
<dbReference type="Gene3D" id="1.10.287.70">
    <property type="match status" value="1"/>
</dbReference>
<reference evidence="14 15" key="1">
    <citation type="submission" date="2023-01" db="EMBL/GenBank/DDBJ databases">
        <title>Pseudomonas SA3-5T sp. nov., isolated from tidal flat sediment.</title>
        <authorList>
            <person name="Kim H.S."/>
            <person name="Kim J.-S."/>
            <person name="Suh M.K."/>
            <person name="Eom M.K."/>
            <person name="Lee J.-S."/>
        </authorList>
    </citation>
    <scope>NUCLEOTIDE SEQUENCE [LARGE SCALE GENOMIC DNA]</scope>
    <source>
        <strain evidence="14 15">SA3-5</strain>
    </source>
</reference>
<dbReference type="SMART" id="SM00062">
    <property type="entry name" value="PBPb"/>
    <property type="match status" value="1"/>
</dbReference>
<keyword evidence="11" id="KW-0732">Signal</keyword>
<comment type="subcellular location">
    <subcellularLocation>
        <location evidence="1">Membrane</location>
        <topology evidence="1">Multi-pass membrane protein</topology>
    </subcellularLocation>
</comment>
<dbReference type="SUPFAM" id="SSF81324">
    <property type="entry name" value="Voltage-gated potassium channels"/>
    <property type="match status" value="1"/>
</dbReference>
<feature type="domain" description="Ionotropic glutamate receptor C-terminal" evidence="13">
    <location>
        <begin position="26"/>
        <end position="346"/>
    </location>
</feature>
<dbReference type="PANTHER" id="PTHR18966">
    <property type="entry name" value="IONOTROPIC GLUTAMATE RECEPTOR"/>
    <property type="match status" value="1"/>
</dbReference>
<keyword evidence="3 10" id="KW-0812">Transmembrane</keyword>
<gene>
    <name evidence="14" type="ORF">PH586_21150</name>
</gene>
<dbReference type="SUPFAM" id="SSF53850">
    <property type="entry name" value="Periplasmic binding protein-like II"/>
    <property type="match status" value="1"/>
</dbReference>